<dbReference type="CDD" id="cd01483">
    <property type="entry name" value="E1_enzyme_family"/>
    <property type="match status" value="1"/>
</dbReference>
<dbReference type="PANTHER" id="PTHR43267:SF3">
    <property type="entry name" value="THIF PROTEIN"/>
    <property type="match status" value="1"/>
</dbReference>
<dbReference type="Pfam" id="PF00899">
    <property type="entry name" value="ThiF"/>
    <property type="match status" value="1"/>
</dbReference>
<dbReference type="GO" id="GO:0061503">
    <property type="term" value="F:tRNA threonylcarbamoyladenosine dehydratase"/>
    <property type="evidence" value="ECO:0007669"/>
    <property type="project" value="TreeGrafter"/>
</dbReference>
<dbReference type="SUPFAM" id="SSF55469">
    <property type="entry name" value="FMN-dependent nitroreductase-like"/>
    <property type="match status" value="1"/>
</dbReference>
<feature type="region of interest" description="Disordered" evidence="1">
    <location>
        <begin position="334"/>
        <end position="356"/>
    </location>
</feature>
<evidence type="ECO:0000256" key="1">
    <source>
        <dbReference type="SAM" id="MobiDB-lite"/>
    </source>
</evidence>
<organism evidence="3 4">
    <name type="scientific">Mycolicibacterium bacteremicum</name>
    <name type="common">Mycobacterium bacteremicum</name>
    <dbReference type="NCBI Taxonomy" id="564198"/>
    <lineage>
        <taxon>Bacteria</taxon>
        <taxon>Bacillati</taxon>
        <taxon>Actinomycetota</taxon>
        <taxon>Actinomycetes</taxon>
        <taxon>Mycobacteriales</taxon>
        <taxon>Mycobacteriaceae</taxon>
        <taxon>Mycolicibacterium</taxon>
    </lineage>
</organism>
<dbReference type="SUPFAM" id="SSF69572">
    <property type="entry name" value="Activating enzymes of the ubiquitin-like proteins"/>
    <property type="match status" value="1"/>
</dbReference>
<dbReference type="Proteomes" id="UP000192366">
    <property type="component" value="Unassembled WGS sequence"/>
</dbReference>
<dbReference type="PANTHER" id="PTHR43267">
    <property type="entry name" value="TRNA THREONYLCARBAMOYLADENOSINE DEHYDRATASE"/>
    <property type="match status" value="1"/>
</dbReference>
<dbReference type="EMBL" id="MVHJ01000005">
    <property type="protein sequence ID" value="ORA05761.1"/>
    <property type="molecule type" value="Genomic_DNA"/>
</dbReference>
<gene>
    <name evidence="3" type="ORF">BST17_08335</name>
</gene>
<feature type="compositionally biased region" description="Basic and acidic residues" evidence="1">
    <location>
        <begin position="340"/>
        <end position="356"/>
    </location>
</feature>
<comment type="caution">
    <text evidence="3">The sequence shown here is derived from an EMBL/GenBank/DDBJ whole genome shotgun (WGS) entry which is preliminary data.</text>
</comment>
<dbReference type="Gene3D" id="3.40.50.720">
    <property type="entry name" value="NAD(P)-binding Rossmann-like Domain"/>
    <property type="match status" value="1"/>
</dbReference>
<dbReference type="GO" id="GO:0016491">
    <property type="term" value="F:oxidoreductase activity"/>
    <property type="evidence" value="ECO:0007669"/>
    <property type="project" value="InterPro"/>
</dbReference>
<dbReference type="InterPro" id="IPR000415">
    <property type="entry name" value="Nitroreductase-like"/>
</dbReference>
<name>A0A1W9Z0B6_MYCBA</name>
<feature type="domain" description="THIF-type NAD/FAD binding fold" evidence="2">
    <location>
        <begin position="85"/>
        <end position="230"/>
    </location>
</feature>
<dbReference type="NCBIfam" id="NF005901">
    <property type="entry name" value="PRK07877.1"/>
    <property type="match status" value="1"/>
</dbReference>
<dbReference type="OrthoDB" id="5149792at2"/>
<dbReference type="InterPro" id="IPR000594">
    <property type="entry name" value="ThiF_NAD_FAD-bd"/>
</dbReference>
<dbReference type="GO" id="GO:0061504">
    <property type="term" value="P:cyclic threonylcarbamoyladenosine biosynthetic process"/>
    <property type="evidence" value="ECO:0007669"/>
    <property type="project" value="TreeGrafter"/>
</dbReference>
<sequence length="714" mass="77060">MSDAHAARVLTEGNPDDAKLLWELRARPDIEFIDNVGRQRAALQTLTPLPGADLQDEPFRWVYYPWRRSVVAMLGPGAYRRLRLDRNRNLITDAEQDTLAQLRVGVIGLSVGHVIAHTLAAQGICGELRLADFDELEAANLNRVPATVFDEGINKATIAARRIAELDPYLRVQVHGSAITADTIDAFLDGLDIVVEECDSLDTKALVREAARARRIPVLMTTSDRGLLDVERFDLHPERPILHGLLGDVDTADLAGLSSTDKVPYVLGLLDAKALSARMAASLCEVGETLSTWPQLAGEVVLGAALIAESVRRIGLGEPLASGRTRLDAGAVLDEVSDPLDDRRPPPDTQIDDHAADPSFDSALQAMAYAAHRAPSGGNSQPWLIDIRESGLELRVDPQRTSQMDVEFRGSAVALGAAALNAQIAAAAHGHGSRLHIGTGDGSPLQISVALDGRPDPALAELYEPMLQRATNRHHGAPITFSAELRAALHGAADAHGGRLRLITESGEIQRCAEVLAEADRIRYLTNRLHSEMFAEIWSPGDPSPEYGIDVRTLELPASDLAVLDVLRRSEVMDELARWDAGSVLGSNTRDRVGGASAVAVISVGGRTLADYARAGAAVEAVWITAQTAGLAVQPVSPAFLYAHDDHELAQLAPAYSEQLGRLQYTLRRLTGTPPEEAQALVLRITEAPRPSLRSRRRPLSYTTSLPATPHREV</sequence>
<feature type="region of interest" description="Disordered" evidence="1">
    <location>
        <begin position="693"/>
        <end position="714"/>
    </location>
</feature>
<dbReference type="STRING" id="564198.BST17_08335"/>
<dbReference type="RefSeq" id="WP_083056985.1">
    <property type="nucleotide sequence ID" value="NZ_JACKVM010000014.1"/>
</dbReference>
<accession>A0A1W9Z0B6</accession>
<reference evidence="3 4" key="1">
    <citation type="submission" date="2017-02" db="EMBL/GenBank/DDBJ databases">
        <title>The new phylogeny of genus Mycobacterium.</title>
        <authorList>
            <person name="Tortoli E."/>
            <person name="Trovato A."/>
            <person name="Cirillo D.M."/>
        </authorList>
    </citation>
    <scope>NUCLEOTIDE SEQUENCE [LARGE SCALE GENOMIC DNA]</scope>
    <source>
        <strain evidence="3 4">DSM 45578</strain>
    </source>
</reference>
<dbReference type="GO" id="GO:0008641">
    <property type="term" value="F:ubiquitin-like modifier activating enzyme activity"/>
    <property type="evidence" value="ECO:0007669"/>
    <property type="project" value="InterPro"/>
</dbReference>
<protein>
    <recommendedName>
        <fullName evidence="2">THIF-type NAD/FAD binding fold domain-containing protein</fullName>
    </recommendedName>
</protein>
<dbReference type="InterPro" id="IPR045886">
    <property type="entry name" value="ThiF/MoeB/HesA"/>
</dbReference>
<proteinExistence type="predicted"/>
<dbReference type="AlphaFoldDB" id="A0A1W9Z0B6"/>
<keyword evidence="4" id="KW-1185">Reference proteome</keyword>
<evidence type="ECO:0000313" key="4">
    <source>
        <dbReference type="Proteomes" id="UP000192366"/>
    </source>
</evidence>
<dbReference type="Gene3D" id="3.40.109.10">
    <property type="entry name" value="NADH Oxidase"/>
    <property type="match status" value="1"/>
</dbReference>
<dbReference type="InterPro" id="IPR035985">
    <property type="entry name" value="Ubiquitin-activating_enz"/>
</dbReference>
<evidence type="ECO:0000313" key="3">
    <source>
        <dbReference type="EMBL" id="ORA05761.1"/>
    </source>
</evidence>
<evidence type="ECO:0000259" key="2">
    <source>
        <dbReference type="Pfam" id="PF00899"/>
    </source>
</evidence>